<gene>
    <name evidence="2" type="ORF">HXX76_009181</name>
</gene>
<proteinExistence type="predicted"/>
<dbReference type="AlphaFoldDB" id="A0A835SSD6"/>
<name>A0A835SSD6_CHLIN</name>
<evidence type="ECO:0000256" key="1">
    <source>
        <dbReference type="SAM" id="MobiDB-lite"/>
    </source>
</evidence>
<accession>A0A835SSD6</accession>
<reference evidence="2" key="1">
    <citation type="journal article" date="2020" name="bioRxiv">
        <title>Comparative genomics of Chlamydomonas.</title>
        <authorList>
            <person name="Craig R.J."/>
            <person name="Hasan A.R."/>
            <person name="Ness R.W."/>
            <person name="Keightley P.D."/>
        </authorList>
    </citation>
    <scope>NUCLEOTIDE SEQUENCE</scope>
    <source>
        <strain evidence="2">SAG 7.73</strain>
    </source>
</reference>
<feature type="region of interest" description="Disordered" evidence="1">
    <location>
        <begin position="185"/>
        <end position="238"/>
    </location>
</feature>
<protein>
    <recommendedName>
        <fullName evidence="4">Flagellar associated protein</fullName>
    </recommendedName>
</protein>
<evidence type="ECO:0008006" key="4">
    <source>
        <dbReference type="Google" id="ProtNLM"/>
    </source>
</evidence>
<comment type="caution">
    <text evidence="2">The sequence shown here is derived from an EMBL/GenBank/DDBJ whole genome shotgun (WGS) entry which is preliminary data.</text>
</comment>
<sequence>MQGDRWSRNCGSGGVGHSGTVNEYRSGVLIGNFVENGAKATGRMGETILSHTGPGAQTGIPTTTQKRSYTAEGKTGEYLVDASTRHDLYQPGVKGELLTRHGRFDEPPVQCLGTTYQLTYGRADGTDRRVQSYLWHGRKQVDYFVPHSTGGPSTLSLTARKQQEWGTQGATDAYLTTKMAATQPAALATAENPTRTQSLRPMGDSGLMPQPGQKPKGFARDELDKPHHRTGLRVNYRS</sequence>
<dbReference type="EMBL" id="JAEHOC010000022">
    <property type="protein sequence ID" value="KAG2432263.1"/>
    <property type="molecule type" value="Genomic_DNA"/>
</dbReference>
<keyword evidence="3" id="KW-1185">Reference proteome</keyword>
<organism evidence="2 3">
    <name type="scientific">Chlamydomonas incerta</name>
    <dbReference type="NCBI Taxonomy" id="51695"/>
    <lineage>
        <taxon>Eukaryota</taxon>
        <taxon>Viridiplantae</taxon>
        <taxon>Chlorophyta</taxon>
        <taxon>core chlorophytes</taxon>
        <taxon>Chlorophyceae</taxon>
        <taxon>CS clade</taxon>
        <taxon>Chlamydomonadales</taxon>
        <taxon>Chlamydomonadaceae</taxon>
        <taxon>Chlamydomonas</taxon>
    </lineage>
</organism>
<dbReference type="OrthoDB" id="522049at2759"/>
<dbReference type="Proteomes" id="UP000650467">
    <property type="component" value="Unassembled WGS sequence"/>
</dbReference>
<evidence type="ECO:0000313" key="3">
    <source>
        <dbReference type="Proteomes" id="UP000650467"/>
    </source>
</evidence>
<evidence type="ECO:0000313" key="2">
    <source>
        <dbReference type="EMBL" id="KAG2432263.1"/>
    </source>
</evidence>